<reference evidence="3 4" key="1">
    <citation type="submission" date="2013-11" db="EMBL/GenBank/DDBJ databases">
        <title>The Damaraland mole rat (Fukomys damarensis) genome and evolution of African mole rats.</title>
        <authorList>
            <person name="Gladyshev V.N."/>
            <person name="Fang X."/>
        </authorList>
    </citation>
    <scope>NUCLEOTIDE SEQUENCE [LARGE SCALE GENOMIC DNA]</scope>
    <source>
        <tissue evidence="3">Liver</tissue>
    </source>
</reference>
<evidence type="ECO:0000313" key="3">
    <source>
        <dbReference type="EMBL" id="KFO26245.1"/>
    </source>
</evidence>
<feature type="compositionally biased region" description="Basic and acidic residues" evidence="1">
    <location>
        <begin position="16"/>
        <end position="30"/>
    </location>
</feature>
<feature type="region of interest" description="Disordered" evidence="1">
    <location>
        <begin position="1"/>
        <end position="51"/>
    </location>
</feature>
<name>A0A091D7N9_FUKDA</name>
<dbReference type="InterPro" id="IPR012461">
    <property type="entry name" value="SACK1"/>
</dbReference>
<dbReference type="Proteomes" id="UP000028990">
    <property type="component" value="Unassembled WGS sequence"/>
</dbReference>
<dbReference type="AlphaFoldDB" id="A0A091D7N9"/>
<proteinExistence type="predicted"/>
<gene>
    <name evidence="3" type="ORF">H920_12402</name>
</gene>
<sequence length="214" mass="23220">MLAPSPGWGPLLSHSAESKAKPERLARHEAGTGQGAGLRRSDPSHAPSFTWSDSRLHRGLLTLLTGEIADAFSLEFRTLEGPTPPMPALSDVLRSVQGARTASAPLARPSRSLWDLSRLSQLSGSSDGDSELKPWGSKETPAKALMRQRGTGEARPLARCQPWGSPLPPIPARRLRYLSPTRRRFGDNALSKPVELRGVQRPDWASRCGRAGRP</sequence>
<feature type="region of interest" description="Disordered" evidence="1">
    <location>
        <begin position="123"/>
        <end position="165"/>
    </location>
</feature>
<keyword evidence="4" id="KW-1185">Reference proteome</keyword>
<dbReference type="EMBL" id="KN123228">
    <property type="protein sequence ID" value="KFO26245.1"/>
    <property type="molecule type" value="Genomic_DNA"/>
</dbReference>
<organism evidence="3 4">
    <name type="scientific">Fukomys damarensis</name>
    <name type="common">Damaraland mole rat</name>
    <name type="synonym">Cryptomys damarensis</name>
    <dbReference type="NCBI Taxonomy" id="885580"/>
    <lineage>
        <taxon>Eukaryota</taxon>
        <taxon>Metazoa</taxon>
        <taxon>Chordata</taxon>
        <taxon>Craniata</taxon>
        <taxon>Vertebrata</taxon>
        <taxon>Euteleostomi</taxon>
        <taxon>Mammalia</taxon>
        <taxon>Eutheria</taxon>
        <taxon>Euarchontoglires</taxon>
        <taxon>Glires</taxon>
        <taxon>Rodentia</taxon>
        <taxon>Hystricomorpha</taxon>
        <taxon>Bathyergidae</taxon>
        <taxon>Fukomys</taxon>
    </lineage>
</organism>
<protein>
    <submittedName>
        <fullName evidence="3">Protein FAM83E</fullName>
    </submittedName>
</protein>
<dbReference type="Pfam" id="PF07894">
    <property type="entry name" value="SACK1"/>
    <property type="match status" value="1"/>
</dbReference>
<evidence type="ECO:0000313" key="4">
    <source>
        <dbReference type="Proteomes" id="UP000028990"/>
    </source>
</evidence>
<evidence type="ECO:0000259" key="2">
    <source>
        <dbReference type="Pfam" id="PF07894"/>
    </source>
</evidence>
<accession>A0A091D7N9</accession>
<feature type="domain" description="Scaffolding anchor of CK1" evidence="2">
    <location>
        <begin position="47"/>
        <end position="79"/>
    </location>
</feature>
<evidence type="ECO:0000256" key="1">
    <source>
        <dbReference type="SAM" id="MobiDB-lite"/>
    </source>
</evidence>